<dbReference type="Pfam" id="PF09597">
    <property type="entry name" value="SAM_Ribosomal_mS41"/>
    <property type="match status" value="1"/>
</dbReference>
<evidence type="ECO:0000256" key="1">
    <source>
        <dbReference type="ARBA" id="ARBA00004173"/>
    </source>
</evidence>
<dbReference type="PANTHER" id="PTHR28235">
    <property type="entry name" value="PROTEIN FYV4, MITOCHONDRIAL"/>
    <property type="match status" value="1"/>
</dbReference>
<dbReference type="STRING" id="101127.A0A1X2GBI1"/>
<comment type="subcellular location">
    <subcellularLocation>
        <location evidence="1">Mitochondrion</location>
    </subcellularLocation>
</comment>
<evidence type="ECO:0000313" key="6">
    <source>
        <dbReference type="EMBL" id="ORX49921.1"/>
    </source>
</evidence>
<reference evidence="6 7" key="1">
    <citation type="submission" date="2016-07" db="EMBL/GenBank/DDBJ databases">
        <title>Pervasive Adenine N6-methylation of Active Genes in Fungi.</title>
        <authorList>
            <consortium name="DOE Joint Genome Institute"/>
            <person name="Mondo S.J."/>
            <person name="Dannebaum R.O."/>
            <person name="Kuo R.C."/>
            <person name="Labutti K."/>
            <person name="Haridas S."/>
            <person name="Kuo A."/>
            <person name="Salamov A."/>
            <person name="Ahrendt S.R."/>
            <person name="Lipzen A."/>
            <person name="Sullivan W."/>
            <person name="Andreopoulos W.B."/>
            <person name="Clum A."/>
            <person name="Lindquist E."/>
            <person name="Daum C."/>
            <person name="Ramamoorthy G.K."/>
            <person name="Gryganskyi A."/>
            <person name="Culley D."/>
            <person name="Magnuson J.K."/>
            <person name="James T.Y."/>
            <person name="O'Malley M.A."/>
            <person name="Stajich J.E."/>
            <person name="Spatafora J.W."/>
            <person name="Visel A."/>
            <person name="Grigoriev I.V."/>
        </authorList>
    </citation>
    <scope>NUCLEOTIDE SEQUENCE [LARGE SCALE GENOMIC DNA]</scope>
    <source>
        <strain evidence="6 7">NRRL 3301</strain>
    </source>
</reference>
<feature type="domain" description="Small ribosomal subunit protein mS41 SAM" evidence="5">
    <location>
        <begin position="31"/>
        <end position="87"/>
    </location>
</feature>
<dbReference type="SMART" id="SM01238">
    <property type="entry name" value="IGR"/>
    <property type="match status" value="1"/>
</dbReference>
<protein>
    <recommendedName>
        <fullName evidence="4">Small ribosomal subunit protein mS41</fullName>
    </recommendedName>
</protein>
<proteinExistence type="inferred from homology"/>
<evidence type="ECO:0000313" key="7">
    <source>
        <dbReference type="Proteomes" id="UP000242146"/>
    </source>
</evidence>
<dbReference type="InterPro" id="IPR039603">
    <property type="entry name" value="Ribosomal_mS41"/>
</dbReference>
<dbReference type="InterPro" id="IPR019083">
    <property type="entry name" value="SAM_Ribosomal_mS41"/>
</dbReference>
<dbReference type="Proteomes" id="UP000242146">
    <property type="component" value="Unassembled WGS sequence"/>
</dbReference>
<keyword evidence="7" id="KW-1185">Reference proteome</keyword>
<dbReference type="AlphaFoldDB" id="A0A1X2GBI1"/>
<dbReference type="OrthoDB" id="18595at2759"/>
<gene>
    <name evidence="6" type="ORF">DM01DRAFT_1376224</name>
</gene>
<comment type="similarity">
    <text evidence="2">Belongs to the mitochondrion-specific ribosomal protein mS41 family.</text>
</comment>
<accession>A0A1X2GBI1</accession>
<dbReference type="GO" id="GO:0005739">
    <property type="term" value="C:mitochondrion"/>
    <property type="evidence" value="ECO:0007669"/>
    <property type="project" value="UniProtKB-SubCell"/>
</dbReference>
<name>A0A1X2GBI1_9FUNG</name>
<sequence>MFSLGLRRSVRFVHTEAAPSVPGPRGSIKDVNDFMTSIGRGCQEFSDKFETWDALFTTSSRAMKADMGIPAKKRKYILGWIEKYKTGVEPYAVPTSSKKK</sequence>
<dbReference type="PANTHER" id="PTHR28235:SF1">
    <property type="entry name" value="SMALL RIBOSOMAL SUBUNIT PROTEIN MS41"/>
    <property type="match status" value="1"/>
</dbReference>
<keyword evidence="3" id="KW-0496">Mitochondrion</keyword>
<evidence type="ECO:0000259" key="5">
    <source>
        <dbReference type="SMART" id="SM01238"/>
    </source>
</evidence>
<evidence type="ECO:0000256" key="2">
    <source>
        <dbReference type="ARBA" id="ARBA00010492"/>
    </source>
</evidence>
<organism evidence="6 7">
    <name type="scientific">Hesseltinella vesiculosa</name>
    <dbReference type="NCBI Taxonomy" id="101127"/>
    <lineage>
        <taxon>Eukaryota</taxon>
        <taxon>Fungi</taxon>
        <taxon>Fungi incertae sedis</taxon>
        <taxon>Mucoromycota</taxon>
        <taxon>Mucoromycotina</taxon>
        <taxon>Mucoromycetes</taxon>
        <taxon>Mucorales</taxon>
        <taxon>Cunninghamellaceae</taxon>
        <taxon>Hesseltinella</taxon>
    </lineage>
</organism>
<evidence type="ECO:0000256" key="4">
    <source>
        <dbReference type="ARBA" id="ARBA00035129"/>
    </source>
</evidence>
<dbReference type="EMBL" id="MCGT01000025">
    <property type="protein sequence ID" value="ORX49921.1"/>
    <property type="molecule type" value="Genomic_DNA"/>
</dbReference>
<comment type="caution">
    <text evidence="6">The sequence shown here is derived from an EMBL/GenBank/DDBJ whole genome shotgun (WGS) entry which is preliminary data.</text>
</comment>
<evidence type="ECO:0000256" key="3">
    <source>
        <dbReference type="ARBA" id="ARBA00023128"/>
    </source>
</evidence>